<dbReference type="InterPro" id="IPR028082">
    <property type="entry name" value="Peripla_BP_I"/>
</dbReference>
<dbReference type="PROSITE" id="PS50932">
    <property type="entry name" value="HTH_LACI_2"/>
    <property type="match status" value="1"/>
</dbReference>
<dbReference type="PROSITE" id="PS00356">
    <property type="entry name" value="HTH_LACI_1"/>
    <property type="match status" value="1"/>
</dbReference>
<dbReference type="EMBL" id="VSSQ01017523">
    <property type="protein sequence ID" value="MPM59918.1"/>
    <property type="molecule type" value="Genomic_DNA"/>
</dbReference>
<dbReference type="GO" id="GO:0003700">
    <property type="term" value="F:DNA-binding transcription factor activity"/>
    <property type="evidence" value="ECO:0007669"/>
    <property type="project" value="TreeGrafter"/>
</dbReference>
<dbReference type="PANTHER" id="PTHR30146">
    <property type="entry name" value="LACI-RELATED TRANSCRIPTIONAL REPRESSOR"/>
    <property type="match status" value="1"/>
</dbReference>
<dbReference type="PANTHER" id="PTHR30146:SF148">
    <property type="entry name" value="HTH-TYPE TRANSCRIPTIONAL REPRESSOR PURR-RELATED"/>
    <property type="match status" value="1"/>
</dbReference>
<gene>
    <name evidence="6" type="primary">degA_19</name>
    <name evidence="6" type="ORF">SDC9_106764</name>
</gene>
<dbReference type="GO" id="GO:0000976">
    <property type="term" value="F:transcription cis-regulatory region binding"/>
    <property type="evidence" value="ECO:0007669"/>
    <property type="project" value="TreeGrafter"/>
</dbReference>
<dbReference type="Pfam" id="PF13377">
    <property type="entry name" value="Peripla_BP_3"/>
    <property type="match status" value="1"/>
</dbReference>
<reference evidence="6" key="1">
    <citation type="submission" date="2019-08" db="EMBL/GenBank/DDBJ databases">
        <authorList>
            <person name="Kucharzyk K."/>
            <person name="Murdoch R.W."/>
            <person name="Higgins S."/>
            <person name="Loffler F."/>
        </authorList>
    </citation>
    <scope>NUCLEOTIDE SEQUENCE</scope>
</reference>
<dbReference type="CDD" id="cd01392">
    <property type="entry name" value="HTH_LacI"/>
    <property type="match status" value="1"/>
</dbReference>
<dbReference type="CDD" id="cd06267">
    <property type="entry name" value="PBP1_LacI_sugar_binding-like"/>
    <property type="match status" value="1"/>
</dbReference>
<evidence type="ECO:0000256" key="3">
    <source>
        <dbReference type="ARBA" id="ARBA00023125"/>
    </source>
</evidence>
<feature type="domain" description="HTH lacI-type" evidence="5">
    <location>
        <begin position="52"/>
        <end position="106"/>
    </location>
</feature>
<dbReference type="InterPro" id="IPR010982">
    <property type="entry name" value="Lambda_DNA-bd_dom_sf"/>
</dbReference>
<dbReference type="InterPro" id="IPR046335">
    <property type="entry name" value="LacI/GalR-like_sensor"/>
</dbReference>
<name>A0A645B4E5_9ZZZZ</name>
<protein>
    <submittedName>
        <fullName evidence="6">HTH-type transcriptional regulator DegA</fullName>
    </submittedName>
</protein>
<comment type="caution">
    <text evidence="6">The sequence shown here is derived from an EMBL/GenBank/DDBJ whole genome shotgun (WGS) entry which is preliminary data.</text>
</comment>
<dbReference type="AlphaFoldDB" id="A0A645B4E5"/>
<keyword evidence="4" id="KW-0804">Transcription</keyword>
<dbReference type="PRINTS" id="PR00036">
    <property type="entry name" value="HTHLACI"/>
</dbReference>
<dbReference type="InterPro" id="IPR000843">
    <property type="entry name" value="HTH_LacI"/>
</dbReference>
<evidence type="ECO:0000256" key="4">
    <source>
        <dbReference type="ARBA" id="ARBA00023163"/>
    </source>
</evidence>
<organism evidence="6">
    <name type="scientific">bioreactor metagenome</name>
    <dbReference type="NCBI Taxonomy" id="1076179"/>
    <lineage>
        <taxon>unclassified sequences</taxon>
        <taxon>metagenomes</taxon>
        <taxon>ecological metagenomes</taxon>
    </lineage>
</organism>
<evidence type="ECO:0000256" key="2">
    <source>
        <dbReference type="ARBA" id="ARBA00023015"/>
    </source>
</evidence>
<evidence type="ECO:0000259" key="5">
    <source>
        <dbReference type="PROSITE" id="PS50932"/>
    </source>
</evidence>
<keyword evidence="3" id="KW-0238">DNA-binding</keyword>
<sequence length="384" mass="42024">MWGVTEKKRVYCAILHKLFTEKRKDIDIAQKQKYNTNMKPVTCGGMTMGKSVTIRDIAKEAGVSAATVSRFLNRTGYVDEKTGARIAAEVKRFNYRPSRIAQSLKTKVSKNLMMVVPDIQNPFYSRMANEMQHLVFAEGYTITLFDSEGKFESEMKCLALAESIGVDGILFASVAVHLSVLRELGRMNLPVVMINSYDACPFDSVHGVRNEGTYLSARHLISLGHRRIGFAGGAVGTAIAASRKAGYLHAMQEAGLPVEKQLIFEMDFNSDAGRKSGTYFSALQPMPTAICCANDMIALGLQQVLLERGISVPGDVSLTGMDNVRYGSVCSPPLTTVTNDSAAFAQEAVQALFERIRGTYTGPPREVLIGRELIVRGSTASPRE</sequence>
<evidence type="ECO:0000313" key="6">
    <source>
        <dbReference type="EMBL" id="MPM59918.1"/>
    </source>
</evidence>
<dbReference type="SUPFAM" id="SSF47413">
    <property type="entry name" value="lambda repressor-like DNA-binding domains"/>
    <property type="match status" value="1"/>
</dbReference>
<keyword evidence="1" id="KW-0678">Repressor</keyword>
<evidence type="ECO:0000256" key="1">
    <source>
        <dbReference type="ARBA" id="ARBA00022491"/>
    </source>
</evidence>
<dbReference type="Pfam" id="PF00356">
    <property type="entry name" value="LacI"/>
    <property type="match status" value="1"/>
</dbReference>
<dbReference type="Gene3D" id="3.40.50.2300">
    <property type="match status" value="2"/>
</dbReference>
<accession>A0A645B4E5</accession>
<dbReference type="Gene3D" id="1.10.260.40">
    <property type="entry name" value="lambda repressor-like DNA-binding domains"/>
    <property type="match status" value="1"/>
</dbReference>
<dbReference type="SMART" id="SM00354">
    <property type="entry name" value="HTH_LACI"/>
    <property type="match status" value="1"/>
</dbReference>
<dbReference type="SUPFAM" id="SSF53822">
    <property type="entry name" value="Periplasmic binding protein-like I"/>
    <property type="match status" value="1"/>
</dbReference>
<proteinExistence type="predicted"/>
<keyword evidence="2" id="KW-0805">Transcription regulation</keyword>